<accession>A0A0N4VF27</accession>
<evidence type="ECO:0000259" key="5">
    <source>
        <dbReference type="PROSITE" id="PS50102"/>
    </source>
</evidence>
<dbReference type="GO" id="GO:0006417">
    <property type="term" value="P:regulation of translation"/>
    <property type="evidence" value="ECO:0007669"/>
    <property type="project" value="TreeGrafter"/>
</dbReference>
<reference evidence="6 7" key="2">
    <citation type="submission" date="2018-10" db="EMBL/GenBank/DDBJ databases">
        <authorList>
            <consortium name="Pathogen Informatics"/>
        </authorList>
    </citation>
    <scope>NUCLEOTIDE SEQUENCE [LARGE SCALE GENOMIC DNA]</scope>
</reference>
<feature type="region of interest" description="Disordered" evidence="4">
    <location>
        <begin position="245"/>
        <end position="340"/>
    </location>
</feature>
<dbReference type="EMBL" id="UXUI01009586">
    <property type="protein sequence ID" value="VDD93996.1"/>
    <property type="molecule type" value="Genomic_DNA"/>
</dbReference>
<evidence type="ECO:0000256" key="1">
    <source>
        <dbReference type="ARBA" id="ARBA00022737"/>
    </source>
</evidence>
<evidence type="ECO:0000256" key="3">
    <source>
        <dbReference type="PROSITE-ProRule" id="PRU00176"/>
    </source>
</evidence>
<feature type="compositionally biased region" description="Basic residues" evidence="4">
    <location>
        <begin position="329"/>
        <end position="340"/>
    </location>
</feature>
<keyword evidence="2 3" id="KW-0694">RNA-binding</keyword>
<dbReference type="FunFam" id="3.30.70.330:FF:000040">
    <property type="entry name" value="Heterogeneous nuclear ribonucleoprotein A2/B1"/>
    <property type="match status" value="1"/>
</dbReference>
<dbReference type="STRING" id="51028.A0A0N4VF27"/>
<name>A0A0N4VF27_ENTVE</name>
<feature type="domain" description="RRM" evidence="5">
    <location>
        <begin position="156"/>
        <end position="232"/>
    </location>
</feature>
<dbReference type="InterPro" id="IPR035979">
    <property type="entry name" value="RBD_domain_sf"/>
</dbReference>
<evidence type="ECO:0000313" key="6">
    <source>
        <dbReference type="EMBL" id="VDD93996.1"/>
    </source>
</evidence>
<gene>
    <name evidence="6" type="ORF">EVEC_LOCUS8747</name>
</gene>
<dbReference type="PANTHER" id="PTHR48032">
    <property type="entry name" value="RNA-BINDING PROTEIN MUSASHI HOMOLOG RBP6"/>
    <property type="match status" value="1"/>
</dbReference>
<feature type="compositionally biased region" description="Basic and acidic residues" evidence="4">
    <location>
        <begin position="307"/>
        <end position="328"/>
    </location>
</feature>
<dbReference type="SUPFAM" id="SSF54928">
    <property type="entry name" value="RNA-binding domain, RBD"/>
    <property type="match status" value="2"/>
</dbReference>
<protein>
    <submittedName>
        <fullName evidence="8">RRM domain-containing protein</fullName>
    </submittedName>
</protein>
<evidence type="ECO:0000256" key="2">
    <source>
        <dbReference type="ARBA" id="ARBA00022884"/>
    </source>
</evidence>
<evidence type="ECO:0000313" key="8">
    <source>
        <dbReference type="WBParaSite" id="EVEC_0000932101-mRNA-1"/>
    </source>
</evidence>
<feature type="domain" description="RRM" evidence="5">
    <location>
        <begin position="55"/>
        <end position="138"/>
    </location>
</feature>
<organism evidence="8">
    <name type="scientific">Enterobius vermicularis</name>
    <name type="common">Human pinworm</name>
    <dbReference type="NCBI Taxonomy" id="51028"/>
    <lineage>
        <taxon>Eukaryota</taxon>
        <taxon>Metazoa</taxon>
        <taxon>Ecdysozoa</taxon>
        <taxon>Nematoda</taxon>
        <taxon>Chromadorea</taxon>
        <taxon>Rhabditida</taxon>
        <taxon>Spirurina</taxon>
        <taxon>Oxyuridomorpha</taxon>
        <taxon>Oxyuroidea</taxon>
        <taxon>Oxyuridae</taxon>
        <taxon>Enterobius</taxon>
    </lineage>
</organism>
<dbReference type="GO" id="GO:0003729">
    <property type="term" value="F:mRNA binding"/>
    <property type="evidence" value="ECO:0007669"/>
    <property type="project" value="TreeGrafter"/>
</dbReference>
<dbReference type="InterPro" id="IPR012677">
    <property type="entry name" value="Nucleotide-bd_a/b_plait_sf"/>
</dbReference>
<reference evidence="8" key="1">
    <citation type="submission" date="2016-04" db="UniProtKB">
        <authorList>
            <consortium name="WormBaseParasite"/>
        </authorList>
    </citation>
    <scope>IDENTIFICATION</scope>
</reference>
<dbReference type="Pfam" id="PF00076">
    <property type="entry name" value="RRM_1"/>
    <property type="match status" value="2"/>
</dbReference>
<dbReference type="PANTHER" id="PTHR48032:SF6">
    <property type="entry name" value="RNA-BINDING (RRM_RBD_RNP MOTIFS) FAMILY PROTEIN"/>
    <property type="match status" value="1"/>
</dbReference>
<dbReference type="GO" id="GO:0098687">
    <property type="term" value="C:chromosomal region"/>
    <property type="evidence" value="ECO:0007669"/>
    <property type="project" value="UniProtKB-ARBA"/>
</dbReference>
<dbReference type="Gene3D" id="3.30.70.330">
    <property type="match status" value="2"/>
</dbReference>
<sequence length="340" mass="37480">MFMPNGAYRGVPMIPSFGASAYPLAPYFPAAPLHRIGVSGLLPGQMNGEGPPQLRKLFIGGLNHETTDEQLRQFYSQWGTVVDCIVIRDPTTKYSRGFGFVTFATIQMAEAAMADRPHTINGKVVDPKRAIPREQMSPLLPNHPPPFLEGEPEPGCKLSLSGIHWDFHTVDGLREYFDSFGVVEQVEILGNPRGLGFVVFEDKAAADRCLSHGRFHDINGRKCEVTVRFPAFYSCFFFCIKSGERNSSPEKKEEPGTDAVHENDFVKNGEAEKIKSGDDGPSCSEPIKKVEGEPPSQKNHANPGKNSEGKKNGSESKKNEKKEATVKQEKKKAGKKSSKN</sequence>
<dbReference type="OrthoDB" id="6019873at2759"/>
<dbReference type="AlphaFoldDB" id="A0A0N4VF27"/>
<feature type="compositionally biased region" description="Basic and acidic residues" evidence="4">
    <location>
        <begin position="245"/>
        <end position="278"/>
    </location>
</feature>
<dbReference type="PROSITE" id="PS50102">
    <property type="entry name" value="RRM"/>
    <property type="match status" value="2"/>
</dbReference>
<keyword evidence="7" id="KW-1185">Reference proteome</keyword>
<dbReference type="InterPro" id="IPR000504">
    <property type="entry name" value="RRM_dom"/>
</dbReference>
<keyword evidence="1" id="KW-0677">Repeat</keyword>
<evidence type="ECO:0000256" key="4">
    <source>
        <dbReference type="SAM" id="MobiDB-lite"/>
    </source>
</evidence>
<proteinExistence type="predicted"/>
<dbReference type="WBParaSite" id="EVEC_0000932101-mRNA-1">
    <property type="protein sequence ID" value="EVEC_0000932101-mRNA-1"/>
    <property type="gene ID" value="EVEC_0000932101"/>
</dbReference>
<evidence type="ECO:0000313" key="7">
    <source>
        <dbReference type="Proteomes" id="UP000274131"/>
    </source>
</evidence>
<dbReference type="Proteomes" id="UP000274131">
    <property type="component" value="Unassembled WGS sequence"/>
</dbReference>
<dbReference type="SMART" id="SM00360">
    <property type="entry name" value="RRM"/>
    <property type="match status" value="2"/>
</dbReference>